<name>A0ABY8QXU4_9MICO</name>
<keyword evidence="2" id="KW-1185">Reference proteome</keyword>
<dbReference type="InterPro" id="IPR003719">
    <property type="entry name" value="Phenazine_PhzF-like"/>
</dbReference>
<protein>
    <submittedName>
        <fullName evidence="1">PhzF family phenazine biosynthesis protein</fullName>
    </submittedName>
</protein>
<dbReference type="EMBL" id="CP090958">
    <property type="protein sequence ID" value="WGW13214.1"/>
    <property type="molecule type" value="Genomic_DNA"/>
</dbReference>
<evidence type="ECO:0000313" key="2">
    <source>
        <dbReference type="Proteomes" id="UP001209083"/>
    </source>
</evidence>
<dbReference type="Proteomes" id="UP001209083">
    <property type="component" value="Chromosome"/>
</dbReference>
<reference evidence="1 2" key="1">
    <citation type="submission" date="2023-05" db="EMBL/GenBank/DDBJ databases">
        <title>Lithophilousrod everest ZFBP1038 complete genpme.</title>
        <authorList>
            <person name="Tian M."/>
        </authorList>
    </citation>
    <scope>NUCLEOTIDE SEQUENCE [LARGE SCALE GENOMIC DNA]</scope>
    <source>
        <strain evidence="1 2">ZFBP1038</strain>
    </source>
</reference>
<organism evidence="1 2">
    <name type="scientific">Saxibacter everestensis</name>
    <dbReference type="NCBI Taxonomy" id="2909229"/>
    <lineage>
        <taxon>Bacteria</taxon>
        <taxon>Bacillati</taxon>
        <taxon>Actinomycetota</taxon>
        <taxon>Actinomycetes</taxon>
        <taxon>Micrococcales</taxon>
        <taxon>Brevibacteriaceae</taxon>
        <taxon>Saxibacter</taxon>
    </lineage>
</organism>
<proteinExistence type="predicted"/>
<sequence length="233" mass="24692">MGTLKVDVVRVFTDESGNLGNELGIVRSGPASAGREQDIAARLGFSETVFLEAVASADSAASGGTAALRIFTPTTELPFAGHPSVGTAWWLREQGTGVGVLHEPAGDVAVEYDGTLTWISAKPNWAPKFEWLPQDSADAVEGFDGSEFSRGHHYVYAWADEAAGRLRSRMFAPAMGIAEDEATGAAAVRVTEKLGRDLQITQGSGSQLFTKLDGDFVRVGGATVFDRSLELDV</sequence>
<dbReference type="Gene3D" id="3.10.310.10">
    <property type="entry name" value="Diaminopimelate Epimerase, Chain A, domain 1"/>
    <property type="match status" value="2"/>
</dbReference>
<accession>A0ABY8QXU4</accession>
<evidence type="ECO:0000313" key="1">
    <source>
        <dbReference type="EMBL" id="WGW13214.1"/>
    </source>
</evidence>
<dbReference type="RefSeq" id="WP_349640029.1">
    <property type="nucleotide sequence ID" value="NZ_CP090958.1"/>
</dbReference>
<dbReference type="PIRSF" id="PIRSF016184">
    <property type="entry name" value="PhzC_PhzF"/>
    <property type="match status" value="1"/>
</dbReference>
<dbReference type="PANTHER" id="PTHR13774">
    <property type="entry name" value="PHENAZINE BIOSYNTHESIS PROTEIN"/>
    <property type="match status" value="1"/>
</dbReference>
<dbReference type="Pfam" id="PF02567">
    <property type="entry name" value="PhzC-PhzF"/>
    <property type="match status" value="2"/>
</dbReference>
<dbReference type="SUPFAM" id="SSF54506">
    <property type="entry name" value="Diaminopimelate epimerase-like"/>
    <property type="match status" value="1"/>
</dbReference>
<gene>
    <name evidence="1" type="ORF">LWF01_05455</name>
</gene>
<dbReference type="PANTHER" id="PTHR13774:SF32">
    <property type="entry name" value="ANTISENSE-ENHANCING SEQUENCE 1"/>
    <property type="match status" value="1"/>
</dbReference>